<dbReference type="GO" id="GO:0005507">
    <property type="term" value="F:copper ion binding"/>
    <property type="evidence" value="ECO:0007669"/>
    <property type="project" value="InterPro"/>
</dbReference>
<evidence type="ECO:0000256" key="1">
    <source>
        <dbReference type="ARBA" id="ARBA00000349"/>
    </source>
</evidence>
<evidence type="ECO:0000256" key="10">
    <source>
        <dbReference type="ARBA" id="ARBA00023008"/>
    </source>
</evidence>
<dbReference type="Pfam" id="PF00394">
    <property type="entry name" value="Cu-oxidase"/>
    <property type="match status" value="1"/>
</dbReference>
<keyword evidence="6 13" id="KW-0964">Secreted</keyword>
<dbReference type="Proteomes" id="UP001293254">
    <property type="component" value="Unassembled WGS sequence"/>
</dbReference>
<evidence type="ECO:0000259" key="14">
    <source>
        <dbReference type="Pfam" id="PF00394"/>
    </source>
</evidence>
<dbReference type="InterPro" id="IPR034285">
    <property type="entry name" value="CuRO_2_LCC"/>
</dbReference>
<evidence type="ECO:0000256" key="12">
    <source>
        <dbReference type="ARBA" id="ARBA00023185"/>
    </source>
</evidence>
<dbReference type="InterPro" id="IPR045087">
    <property type="entry name" value="Cu-oxidase_fam"/>
</dbReference>
<dbReference type="EC" id="1.10.3.2" evidence="4 13"/>
<evidence type="ECO:0000256" key="6">
    <source>
        <dbReference type="ARBA" id="ARBA00022525"/>
    </source>
</evidence>
<dbReference type="PANTHER" id="PTHR11709">
    <property type="entry name" value="MULTI-COPPER OXIDASE"/>
    <property type="match status" value="1"/>
</dbReference>
<evidence type="ECO:0000313" key="17">
    <source>
        <dbReference type="EMBL" id="KAK4428418.1"/>
    </source>
</evidence>
<dbReference type="CDD" id="cd13897">
    <property type="entry name" value="CuRO_3_LCC_plant"/>
    <property type="match status" value="1"/>
</dbReference>
<keyword evidence="11" id="KW-0325">Glycoprotein</keyword>
<evidence type="ECO:0000256" key="7">
    <source>
        <dbReference type="ARBA" id="ARBA00022723"/>
    </source>
</evidence>
<dbReference type="InterPro" id="IPR017761">
    <property type="entry name" value="Laccase"/>
</dbReference>
<feature type="domain" description="Plastocyanin-like" evidence="15">
    <location>
        <begin position="362"/>
        <end position="496"/>
    </location>
</feature>
<dbReference type="Pfam" id="PF07731">
    <property type="entry name" value="Cu-oxidase_2"/>
    <property type="match status" value="1"/>
</dbReference>
<reference evidence="17" key="1">
    <citation type="submission" date="2020-06" db="EMBL/GenBank/DDBJ databases">
        <authorList>
            <person name="Li T."/>
            <person name="Hu X."/>
            <person name="Zhang T."/>
            <person name="Song X."/>
            <person name="Zhang H."/>
            <person name="Dai N."/>
            <person name="Sheng W."/>
            <person name="Hou X."/>
            <person name="Wei L."/>
        </authorList>
    </citation>
    <scope>NUCLEOTIDE SEQUENCE</scope>
    <source>
        <strain evidence="17">3651</strain>
        <tissue evidence="17">Leaf</tissue>
    </source>
</reference>
<comment type="cofactor">
    <cofactor evidence="13">
        <name>Cu cation</name>
        <dbReference type="ChEBI" id="CHEBI:23378"/>
    </cofactor>
    <text evidence="13">Binds 4 Cu cations per monomer.</text>
</comment>
<dbReference type="InterPro" id="IPR034289">
    <property type="entry name" value="CuRO_3_LCC"/>
</dbReference>
<keyword evidence="7 13" id="KW-0479">Metal-binding</keyword>
<reference evidence="17" key="2">
    <citation type="journal article" date="2024" name="Plant">
        <title>Genomic evolution and insights into agronomic trait innovations of Sesamum species.</title>
        <authorList>
            <person name="Miao H."/>
            <person name="Wang L."/>
            <person name="Qu L."/>
            <person name="Liu H."/>
            <person name="Sun Y."/>
            <person name="Le M."/>
            <person name="Wang Q."/>
            <person name="Wei S."/>
            <person name="Zheng Y."/>
            <person name="Lin W."/>
            <person name="Duan Y."/>
            <person name="Cao H."/>
            <person name="Xiong S."/>
            <person name="Wang X."/>
            <person name="Wei L."/>
            <person name="Li C."/>
            <person name="Ma Q."/>
            <person name="Ju M."/>
            <person name="Zhao R."/>
            <person name="Li G."/>
            <person name="Mu C."/>
            <person name="Tian Q."/>
            <person name="Mei H."/>
            <person name="Zhang T."/>
            <person name="Gao T."/>
            <person name="Zhang H."/>
        </authorList>
    </citation>
    <scope>NUCLEOTIDE SEQUENCE</scope>
    <source>
        <strain evidence="17">3651</strain>
    </source>
</reference>
<dbReference type="NCBIfam" id="TIGR03389">
    <property type="entry name" value="laccase"/>
    <property type="match status" value="1"/>
</dbReference>
<organism evidence="17 18">
    <name type="scientific">Sesamum alatum</name>
    <dbReference type="NCBI Taxonomy" id="300844"/>
    <lineage>
        <taxon>Eukaryota</taxon>
        <taxon>Viridiplantae</taxon>
        <taxon>Streptophyta</taxon>
        <taxon>Embryophyta</taxon>
        <taxon>Tracheophyta</taxon>
        <taxon>Spermatophyta</taxon>
        <taxon>Magnoliopsida</taxon>
        <taxon>eudicotyledons</taxon>
        <taxon>Gunneridae</taxon>
        <taxon>Pentapetalae</taxon>
        <taxon>asterids</taxon>
        <taxon>lamiids</taxon>
        <taxon>Lamiales</taxon>
        <taxon>Pedaliaceae</taxon>
        <taxon>Sesamum</taxon>
    </lineage>
</organism>
<dbReference type="GO" id="GO:0052716">
    <property type="term" value="F:hydroquinone:oxygen oxidoreductase activity"/>
    <property type="evidence" value="ECO:0007669"/>
    <property type="project" value="UniProtKB-EC"/>
</dbReference>
<dbReference type="Gene3D" id="2.60.40.420">
    <property type="entry name" value="Cupredoxins - blue copper proteins"/>
    <property type="match status" value="3"/>
</dbReference>
<evidence type="ECO:0000256" key="13">
    <source>
        <dbReference type="RuleBase" id="RU361119"/>
    </source>
</evidence>
<dbReference type="InterPro" id="IPR002355">
    <property type="entry name" value="Cu_oxidase_Cu_BS"/>
</dbReference>
<keyword evidence="9 13" id="KW-0560">Oxidoreductase</keyword>
<proteinExistence type="inferred from homology"/>
<evidence type="ECO:0000256" key="3">
    <source>
        <dbReference type="ARBA" id="ARBA00010609"/>
    </source>
</evidence>
<dbReference type="PROSITE" id="PS00079">
    <property type="entry name" value="MULTICOPPER_OXIDASE1"/>
    <property type="match status" value="1"/>
</dbReference>
<evidence type="ECO:0000256" key="11">
    <source>
        <dbReference type="ARBA" id="ARBA00023180"/>
    </source>
</evidence>
<keyword evidence="5 13" id="KW-0052">Apoplast</keyword>
<keyword evidence="12 13" id="KW-0439">Lignin degradation</keyword>
<evidence type="ECO:0000256" key="4">
    <source>
        <dbReference type="ARBA" id="ARBA00012297"/>
    </source>
</evidence>
<dbReference type="GO" id="GO:0048046">
    <property type="term" value="C:apoplast"/>
    <property type="evidence" value="ECO:0007669"/>
    <property type="project" value="UniProtKB-SubCell"/>
</dbReference>
<dbReference type="InterPro" id="IPR008972">
    <property type="entry name" value="Cupredoxin"/>
</dbReference>
<evidence type="ECO:0000256" key="8">
    <source>
        <dbReference type="ARBA" id="ARBA00022737"/>
    </source>
</evidence>
<dbReference type="CDD" id="cd13875">
    <property type="entry name" value="CuRO_2_LCC_plant"/>
    <property type="match status" value="1"/>
</dbReference>
<comment type="catalytic activity">
    <reaction evidence="1 13">
        <text>4 hydroquinone + O2 = 4 benzosemiquinone + 2 H2O</text>
        <dbReference type="Rhea" id="RHEA:11276"/>
        <dbReference type="ChEBI" id="CHEBI:15377"/>
        <dbReference type="ChEBI" id="CHEBI:15379"/>
        <dbReference type="ChEBI" id="CHEBI:17594"/>
        <dbReference type="ChEBI" id="CHEBI:17977"/>
        <dbReference type="EC" id="1.10.3.2"/>
    </reaction>
</comment>
<dbReference type="InterPro" id="IPR001117">
    <property type="entry name" value="Cu-oxidase_2nd"/>
</dbReference>
<keyword evidence="8 13" id="KW-0677">Repeat</keyword>
<evidence type="ECO:0000259" key="15">
    <source>
        <dbReference type="Pfam" id="PF07731"/>
    </source>
</evidence>
<gene>
    <name evidence="17" type="ORF">Salat_1141400</name>
</gene>
<evidence type="ECO:0000313" key="18">
    <source>
        <dbReference type="Proteomes" id="UP001293254"/>
    </source>
</evidence>
<comment type="similarity">
    <text evidence="3 13">Belongs to the multicopper oxidase family.</text>
</comment>
<dbReference type="AlphaFoldDB" id="A0AAE2CN87"/>
<dbReference type="Pfam" id="PF07732">
    <property type="entry name" value="Cu-oxidase_3"/>
    <property type="match status" value="1"/>
</dbReference>
<protein>
    <recommendedName>
        <fullName evidence="4 13">Laccase</fullName>
        <ecNumber evidence="4 13">1.10.3.2</ecNumber>
    </recommendedName>
    <alternativeName>
        <fullName evidence="13">Benzenediol:oxygen oxidoreductase</fullName>
    </alternativeName>
    <alternativeName>
        <fullName evidence="13">Diphenol oxidase</fullName>
    </alternativeName>
    <alternativeName>
        <fullName evidence="13">Urishiol oxidase</fullName>
    </alternativeName>
</protein>
<keyword evidence="10 13" id="KW-0186">Copper</keyword>
<comment type="subcellular location">
    <subcellularLocation>
        <location evidence="2 13">Secreted</location>
        <location evidence="2 13">Extracellular space</location>
        <location evidence="2 13">Apoplast</location>
    </subcellularLocation>
</comment>
<dbReference type="EMBL" id="JACGWO010000004">
    <property type="protein sequence ID" value="KAK4428418.1"/>
    <property type="molecule type" value="Genomic_DNA"/>
</dbReference>
<dbReference type="InterPro" id="IPR011707">
    <property type="entry name" value="Cu-oxidase-like_N"/>
</dbReference>
<evidence type="ECO:0000259" key="16">
    <source>
        <dbReference type="Pfam" id="PF07732"/>
    </source>
</evidence>
<name>A0AAE2CN87_9LAMI</name>
<evidence type="ECO:0000256" key="5">
    <source>
        <dbReference type="ARBA" id="ARBA00022523"/>
    </source>
</evidence>
<dbReference type="PROSITE" id="PS00080">
    <property type="entry name" value="MULTICOPPER_OXIDASE2"/>
    <property type="match status" value="1"/>
</dbReference>
<evidence type="ECO:0000256" key="9">
    <source>
        <dbReference type="ARBA" id="ARBA00023002"/>
    </source>
</evidence>
<keyword evidence="18" id="KW-1185">Reference proteome</keyword>
<dbReference type="GO" id="GO:0046274">
    <property type="term" value="P:lignin catabolic process"/>
    <property type="evidence" value="ECO:0007669"/>
    <property type="project" value="UniProtKB-KW"/>
</dbReference>
<accession>A0AAE2CN87</accession>
<sequence>MANFQGQLSKFTEGRLYSSTFFNRGKYNITIHWHGVRQPRNPWTDGPEYITQCPIQPGSSFSQKVIFSKEEGTLWWHAHSGWFRTTVHGAIIIYPKPGAPYPFAKPDAEVPIILGEWWKEDIVKVRQDYLESGGQPRDSDAYTINGQPGDLYPCSKNNTFQMTVDHGKTYLVRMVNAAMNAILFVRIANHNITVVGTDGAYTKPLKSDYITISPGQTIDFLFEANQPPSHYYMAASAYASAGPYDNTTTTAILQYSGNYTRPSSPLLPSLPEFNDTLASTTFTTQLRSLSNKDYPIEVPLNVTNKFFFTISLNLSPCVNNSCAGPFNERFLASLNNVSFDFPRIDVLQAYYEGIKGVYGTDFPSNPSLKFNYTASIVPRDLWVPVNGTKVKVLEYNSTVELVFQGTNIVAGIDHPMHLHGYSFYVVGSGFGNFDRDRDPLNYNLVDPPLQNTITVPRNGWTAIRFKASNPGVWLLHCHLARHYSWGMLMAFIVKDGNTPDAKMLPPPPYMPPC</sequence>
<comment type="caution">
    <text evidence="17">The sequence shown here is derived from an EMBL/GenBank/DDBJ whole genome shotgun (WGS) entry which is preliminary data.</text>
</comment>
<comment type="function">
    <text evidence="13">Lignin degradation and detoxification of lignin-derived products.</text>
</comment>
<dbReference type="SUPFAM" id="SSF49503">
    <property type="entry name" value="Cupredoxins"/>
    <property type="match status" value="3"/>
</dbReference>
<evidence type="ECO:0000256" key="2">
    <source>
        <dbReference type="ARBA" id="ARBA00004271"/>
    </source>
</evidence>
<dbReference type="InterPro" id="IPR033138">
    <property type="entry name" value="Cu_oxidase_CS"/>
</dbReference>
<dbReference type="InterPro" id="IPR011706">
    <property type="entry name" value="Cu-oxidase_C"/>
</dbReference>
<feature type="domain" description="Plastocyanin-like" evidence="16">
    <location>
        <begin position="13"/>
        <end position="96"/>
    </location>
</feature>
<dbReference type="PANTHER" id="PTHR11709:SF443">
    <property type="entry name" value="LACCASE-15"/>
    <property type="match status" value="1"/>
</dbReference>
<feature type="domain" description="Plastocyanin-like" evidence="14">
    <location>
        <begin position="109"/>
        <end position="258"/>
    </location>
</feature>